<evidence type="ECO:0000313" key="2">
    <source>
        <dbReference type="EMBL" id="CAH3173717.1"/>
    </source>
</evidence>
<reference evidence="2 3" key="1">
    <citation type="submission" date="2022-05" db="EMBL/GenBank/DDBJ databases">
        <authorList>
            <consortium name="Genoscope - CEA"/>
            <person name="William W."/>
        </authorList>
    </citation>
    <scope>NUCLEOTIDE SEQUENCE [LARGE SCALE GENOMIC DNA]</scope>
</reference>
<feature type="region of interest" description="Disordered" evidence="1">
    <location>
        <begin position="68"/>
        <end position="90"/>
    </location>
</feature>
<evidence type="ECO:0000313" key="3">
    <source>
        <dbReference type="Proteomes" id="UP001159405"/>
    </source>
</evidence>
<feature type="region of interest" description="Disordered" evidence="1">
    <location>
        <begin position="106"/>
        <end position="143"/>
    </location>
</feature>
<keyword evidence="3" id="KW-1185">Reference proteome</keyword>
<comment type="caution">
    <text evidence="2">The sequence shown here is derived from an EMBL/GenBank/DDBJ whole genome shotgun (WGS) entry which is preliminary data.</text>
</comment>
<gene>
    <name evidence="2" type="ORF">PLOB_00014390</name>
</gene>
<dbReference type="EMBL" id="CALNXK010000184">
    <property type="protein sequence ID" value="CAH3173717.1"/>
    <property type="molecule type" value="Genomic_DNA"/>
</dbReference>
<organism evidence="2 3">
    <name type="scientific">Porites lobata</name>
    <dbReference type="NCBI Taxonomy" id="104759"/>
    <lineage>
        <taxon>Eukaryota</taxon>
        <taxon>Metazoa</taxon>
        <taxon>Cnidaria</taxon>
        <taxon>Anthozoa</taxon>
        <taxon>Hexacorallia</taxon>
        <taxon>Scleractinia</taxon>
        <taxon>Fungiina</taxon>
        <taxon>Poritidae</taxon>
        <taxon>Porites</taxon>
    </lineage>
</organism>
<protein>
    <submittedName>
        <fullName evidence="2">Uncharacterized protein</fullName>
    </submittedName>
</protein>
<feature type="compositionally biased region" description="Acidic residues" evidence="1">
    <location>
        <begin position="72"/>
        <end position="90"/>
    </location>
</feature>
<proteinExistence type="predicted"/>
<name>A0ABN8R307_9CNID</name>
<dbReference type="Proteomes" id="UP001159405">
    <property type="component" value="Unassembled WGS sequence"/>
</dbReference>
<evidence type="ECO:0000256" key="1">
    <source>
        <dbReference type="SAM" id="MobiDB-lite"/>
    </source>
</evidence>
<sequence>MMSFSRLLENLCEQGITVLLERCLLQICYTSISTSESSAVSEDDDCFLNVSALSDALCKLVADADEAFSSSDDNDEDYWGEESDSECDMDMTQEENAAIEFEISEVFDDESNDDDIGKQPSKEPVVVSVSTQTEDPVVQAQEG</sequence>
<accession>A0ABN8R307</accession>